<evidence type="ECO:0000313" key="2">
    <source>
        <dbReference type="EMBL" id="MDT7831828.1"/>
    </source>
</evidence>
<dbReference type="Proteomes" id="UP001257277">
    <property type="component" value="Unassembled WGS sequence"/>
</dbReference>
<keyword evidence="3" id="KW-1185">Reference proteome</keyword>
<accession>A0ABU3LE00</accession>
<dbReference type="Pfam" id="PF14060">
    <property type="entry name" value="DUF4252"/>
    <property type="match status" value="1"/>
</dbReference>
<gene>
    <name evidence="2" type="ORF">RQM59_05515</name>
</gene>
<evidence type="ECO:0000313" key="3">
    <source>
        <dbReference type="Proteomes" id="UP001257277"/>
    </source>
</evidence>
<name>A0ABU3LE00_9FLAO</name>
<dbReference type="EMBL" id="JAVTTO010000002">
    <property type="protein sequence ID" value="MDT7831828.1"/>
    <property type="molecule type" value="Genomic_DNA"/>
</dbReference>
<evidence type="ECO:0000256" key="1">
    <source>
        <dbReference type="SAM" id="SignalP"/>
    </source>
</evidence>
<feature type="signal peptide" evidence="1">
    <location>
        <begin position="1"/>
        <end position="19"/>
    </location>
</feature>
<protein>
    <submittedName>
        <fullName evidence="2">DUF4252 domain-containing protein</fullName>
    </submittedName>
</protein>
<dbReference type="RefSeq" id="WP_349241084.1">
    <property type="nucleotide sequence ID" value="NZ_JAVTTO010000002.1"/>
</dbReference>
<dbReference type="InterPro" id="IPR025348">
    <property type="entry name" value="DUF4252"/>
</dbReference>
<sequence>MKKIILLIALVVSPLVSYGQSMFDTLENMDGVDAIIVNKDMFEILSKFKVDDKEGSEAMEIFSMIKDLNELKVFSTDDKSIATKMDAMVSKAVKSSKLTELMRMKEGNSRIKIYVKSSSNKDFVSEVLMFVKGIDKKTNGVSESVIVSLTGNIDINKLSKIADTFTKDAKIKVSKD</sequence>
<comment type="caution">
    <text evidence="2">The sequence shown here is derived from an EMBL/GenBank/DDBJ whole genome shotgun (WGS) entry which is preliminary data.</text>
</comment>
<proteinExistence type="predicted"/>
<keyword evidence="1" id="KW-0732">Signal</keyword>
<feature type="chain" id="PRO_5047179774" evidence="1">
    <location>
        <begin position="20"/>
        <end position="176"/>
    </location>
</feature>
<organism evidence="2 3">
    <name type="scientific">Asprobacillus argus</name>
    <dbReference type="NCBI Taxonomy" id="3076534"/>
    <lineage>
        <taxon>Bacteria</taxon>
        <taxon>Pseudomonadati</taxon>
        <taxon>Bacteroidota</taxon>
        <taxon>Flavobacteriia</taxon>
        <taxon>Flavobacteriales</taxon>
        <taxon>Flavobacteriaceae</taxon>
        <taxon>Asprobacillus</taxon>
    </lineage>
</organism>
<reference evidence="2 3" key="1">
    <citation type="submission" date="2023-09" db="EMBL/GenBank/DDBJ databases">
        <title>Novel taxa isolated from Blanes Bay.</title>
        <authorList>
            <person name="Rey-Velasco X."/>
            <person name="Lucena T."/>
        </authorList>
    </citation>
    <scope>NUCLEOTIDE SEQUENCE [LARGE SCALE GENOMIC DNA]</scope>
    <source>
        <strain evidence="2 3">S356</strain>
    </source>
</reference>